<comment type="function">
    <text evidence="7">With S5 and S12 plays an important role in translational accuracy.</text>
</comment>
<evidence type="ECO:0000256" key="5">
    <source>
        <dbReference type="ARBA" id="ARBA00023274"/>
    </source>
</evidence>
<gene>
    <name evidence="7" type="primary">rpsD</name>
    <name evidence="11" type="ORF">COT81_03245</name>
</gene>
<keyword evidence="4 7" id="KW-0689">Ribosomal protein</keyword>
<keyword evidence="2 7" id="KW-0699">rRNA-binding</keyword>
<dbReference type="PROSITE" id="PS00632">
    <property type="entry name" value="RIBOSOMAL_S4"/>
    <property type="match status" value="1"/>
</dbReference>
<protein>
    <recommendedName>
        <fullName evidence="6 7">Small ribosomal subunit protein uS4</fullName>
    </recommendedName>
</protein>
<evidence type="ECO:0000259" key="9">
    <source>
        <dbReference type="SMART" id="SM00363"/>
    </source>
</evidence>
<dbReference type="GO" id="GO:0006412">
    <property type="term" value="P:translation"/>
    <property type="evidence" value="ECO:0007669"/>
    <property type="project" value="UniProtKB-UniRule"/>
</dbReference>
<evidence type="ECO:0000256" key="6">
    <source>
        <dbReference type="ARBA" id="ARBA00035254"/>
    </source>
</evidence>
<dbReference type="InterPro" id="IPR001912">
    <property type="entry name" value="Ribosomal_uS4_N"/>
</dbReference>
<dbReference type="Gene3D" id="1.10.1050.10">
    <property type="entry name" value="Ribosomal Protein S4 Delta 41, Chain A, domain 1"/>
    <property type="match status" value="1"/>
</dbReference>
<dbReference type="GO" id="GO:0042274">
    <property type="term" value="P:ribosomal small subunit biogenesis"/>
    <property type="evidence" value="ECO:0007669"/>
    <property type="project" value="TreeGrafter"/>
</dbReference>
<feature type="domain" description="Small ribosomal subunit protein uS4 N-terminal" evidence="10">
    <location>
        <begin position="3"/>
        <end position="98"/>
    </location>
</feature>
<dbReference type="SMART" id="SM01390">
    <property type="entry name" value="Ribosomal_S4"/>
    <property type="match status" value="1"/>
</dbReference>
<dbReference type="FunFam" id="1.10.1050.10:FF:000001">
    <property type="entry name" value="30S ribosomal protein S4"/>
    <property type="match status" value="1"/>
</dbReference>
<dbReference type="InterPro" id="IPR002942">
    <property type="entry name" value="S4_RNA-bd"/>
</dbReference>
<dbReference type="CDD" id="cd00165">
    <property type="entry name" value="S4"/>
    <property type="match status" value="1"/>
</dbReference>
<dbReference type="PANTHER" id="PTHR11831:SF4">
    <property type="entry name" value="SMALL RIBOSOMAL SUBUNIT PROTEIN US4M"/>
    <property type="match status" value="1"/>
</dbReference>
<accession>A0A2H0W139</accession>
<organism evidence="11 12">
    <name type="scientific">Candidatus Buchananbacteria bacterium CG10_big_fil_rev_8_21_14_0_10_42_9</name>
    <dbReference type="NCBI Taxonomy" id="1974526"/>
    <lineage>
        <taxon>Bacteria</taxon>
        <taxon>Candidatus Buchananiibacteriota</taxon>
    </lineage>
</organism>
<reference evidence="12" key="1">
    <citation type="submission" date="2017-09" db="EMBL/GenBank/DDBJ databases">
        <title>Depth-based differentiation of microbial function through sediment-hosted aquifers and enrichment of novel symbionts in the deep terrestrial subsurface.</title>
        <authorList>
            <person name="Probst A.J."/>
            <person name="Ladd B."/>
            <person name="Jarett J.K."/>
            <person name="Geller-Mcgrath D.E."/>
            <person name="Sieber C.M.K."/>
            <person name="Emerson J.B."/>
            <person name="Anantharaman K."/>
            <person name="Thomas B.C."/>
            <person name="Malmstrom R."/>
            <person name="Stieglmeier M."/>
            <person name="Klingl A."/>
            <person name="Woyke T."/>
            <person name="Ryan C.M."/>
            <person name="Banfield J.F."/>
        </authorList>
    </citation>
    <scope>NUCLEOTIDE SEQUENCE [LARGE SCALE GENOMIC DNA]</scope>
</reference>
<dbReference type="InterPro" id="IPR036986">
    <property type="entry name" value="S4_RNA-bd_sf"/>
</dbReference>
<comment type="function">
    <text evidence="7">One of the primary rRNA binding proteins, it binds directly to 16S rRNA where it nucleates assembly of the body of the 30S subunit.</text>
</comment>
<dbReference type="InterPro" id="IPR022801">
    <property type="entry name" value="Ribosomal_uS4"/>
</dbReference>
<keyword evidence="5 7" id="KW-0687">Ribonucleoprotein</keyword>
<evidence type="ECO:0000256" key="3">
    <source>
        <dbReference type="ARBA" id="ARBA00022884"/>
    </source>
</evidence>
<evidence type="ECO:0000256" key="7">
    <source>
        <dbReference type="HAMAP-Rule" id="MF_01306"/>
    </source>
</evidence>
<dbReference type="GO" id="GO:0003735">
    <property type="term" value="F:structural constituent of ribosome"/>
    <property type="evidence" value="ECO:0007669"/>
    <property type="project" value="InterPro"/>
</dbReference>
<evidence type="ECO:0000256" key="2">
    <source>
        <dbReference type="ARBA" id="ARBA00022730"/>
    </source>
</evidence>
<dbReference type="NCBIfam" id="NF003717">
    <property type="entry name" value="PRK05327.1"/>
    <property type="match status" value="1"/>
</dbReference>
<dbReference type="GO" id="GO:0015935">
    <property type="term" value="C:small ribosomal subunit"/>
    <property type="evidence" value="ECO:0007669"/>
    <property type="project" value="InterPro"/>
</dbReference>
<dbReference type="InterPro" id="IPR005709">
    <property type="entry name" value="Ribosomal_uS4_bac-type"/>
</dbReference>
<comment type="subunit">
    <text evidence="7">Part of the 30S ribosomal subunit. Contacts protein S5. The interaction surface between S4 and S5 is involved in control of translational fidelity.</text>
</comment>
<dbReference type="SUPFAM" id="SSF55174">
    <property type="entry name" value="Alpha-L RNA-binding motif"/>
    <property type="match status" value="1"/>
</dbReference>
<dbReference type="Gene3D" id="3.10.290.10">
    <property type="entry name" value="RNA-binding S4 domain"/>
    <property type="match status" value="1"/>
</dbReference>
<dbReference type="SMART" id="SM00363">
    <property type="entry name" value="S4"/>
    <property type="match status" value="1"/>
</dbReference>
<evidence type="ECO:0000313" key="11">
    <source>
        <dbReference type="EMBL" id="PIS05046.1"/>
    </source>
</evidence>
<dbReference type="AlphaFoldDB" id="A0A2H0W139"/>
<evidence type="ECO:0000256" key="1">
    <source>
        <dbReference type="ARBA" id="ARBA00007465"/>
    </source>
</evidence>
<dbReference type="EMBL" id="PEZZ01000024">
    <property type="protein sequence ID" value="PIS05046.1"/>
    <property type="molecule type" value="Genomic_DNA"/>
</dbReference>
<dbReference type="GO" id="GO:0019843">
    <property type="term" value="F:rRNA binding"/>
    <property type="evidence" value="ECO:0007669"/>
    <property type="project" value="UniProtKB-UniRule"/>
</dbReference>
<dbReference type="Proteomes" id="UP000230935">
    <property type="component" value="Unassembled WGS sequence"/>
</dbReference>
<comment type="caution">
    <text evidence="11">The sequence shown here is derived from an EMBL/GenBank/DDBJ whole genome shotgun (WGS) entry which is preliminary data.</text>
</comment>
<dbReference type="HAMAP" id="MF_01306_B">
    <property type="entry name" value="Ribosomal_uS4_B"/>
    <property type="match status" value="1"/>
</dbReference>
<evidence type="ECO:0000313" key="12">
    <source>
        <dbReference type="Proteomes" id="UP000230935"/>
    </source>
</evidence>
<evidence type="ECO:0000256" key="8">
    <source>
        <dbReference type="RuleBase" id="RU003699"/>
    </source>
</evidence>
<keyword evidence="3 7" id="KW-0694">RNA-binding</keyword>
<proteinExistence type="inferred from homology"/>
<dbReference type="Pfam" id="PF01479">
    <property type="entry name" value="S4"/>
    <property type="match status" value="1"/>
</dbReference>
<evidence type="ECO:0000259" key="10">
    <source>
        <dbReference type="SMART" id="SM01390"/>
    </source>
</evidence>
<dbReference type="PANTHER" id="PTHR11831">
    <property type="entry name" value="30S 40S RIBOSOMAL PROTEIN"/>
    <property type="match status" value="1"/>
</dbReference>
<evidence type="ECO:0000256" key="4">
    <source>
        <dbReference type="ARBA" id="ARBA00022980"/>
    </source>
</evidence>
<dbReference type="Pfam" id="PF00163">
    <property type="entry name" value="Ribosomal_S4"/>
    <property type="match status" value="1"/>
</dbReference>
<dbReference type="NCBIfam" id="TIGR01017">
    <property type="entry name" value="rpsD_bact"/>
    <property type="match status" value="1"/>
</dbReference>
<name>A0A2H0W139_9BACT</name>
<dbReference type="FunFam" id="3.10.290.10:FF:000001">
    <property type="entry name" value="30S ribosomal protein S4"/>
    <property type="match status" value="1"/>
</dbReference>
<dbReference type="PROSITE" id="PS50889">
    <property type="entry name" value="S4"/>
    <property type="match status" value="1"/>
</dbReference>
<comment type="similarity">
    <text evidence="1 7 8">Belongs to the universal ribosomal protein uS4 family.</text>
</comment>
<feature type="domain" description="RNA-binding S4" evidence="9">
    <location>
        <begin position="99"/>
        <end position="165"/>
    </location>
</feature>
<sequence length="209" mass="24276">MAKNLDSKCKLCRREGEKLFLKGERCYTPKCAITKRNYPPGIHGVKGKPRLTNFGLQLREKQKAKRIYQISEKQFFNYYQKASKKKGNTGENMMQMLEMRLDNVVFKMGLTPSRSHARQLITHNYYKVNDKVVNIPSYQVKPKDVITLNENKKDKKAFTVTAQVAEKMEVPGWLDVNEKEKTAKVANIPKLDEIQQPFNPALIVEFYSR</sequence>
<dbReference type="InterPro" id="IPR018079">
    <property type="entry name" value="Ribosomal_uS4_CS"/>
</dbReference>